<dbReference type="Proteomes" id="UP000244309">
    <property type="component" value="Unassembled WGS sequence"/>
</dbReference>
<dbReference type="VEuPathDB" id="FungiDB:CXQ85_002317"/>
<evidence type="ECO:0008006" key="5">
    <source>
        <dbReference type="Google" id="ProtNLM"/>
    </source>
</evidence>
<feature type="region of interest" description="Disordered" evidence="1">
    <location>
        <begin position="178"/>
        <end position="228"/>
    </location>
</feature>
<keyword evidence="2" id="KW-0472">Membrane</keyword>
<reference evidence="3 4" key="1">
    <citation type="submission" date="2017-12" db="EMBL/GenBank/DDBJ databases">
        <title>Genome Sequence of a Multidrug-Resistant Candida haemulonii Isolate from a Patient with Chronic Leg Ulcers in Israel.</title>
        <authorList>
            <person name="Chow N.A."/>
            <person name="Gade L."/>
            <person name="Batra D."/>
            <person name="Rowe L.A."/>
            <person name="Ben-Ami R."/>
            <person name="Loparev V.N."/>
            <person name="Litvintseva A.P."/>
        </authorList>
    </citation>
    <scope>NUCLEOTIDE SEQUENCE [LARGE SCALE GENOMIC DNA]</scope>
    <source>
        <strain evidence="3 4">B11899</strain>
    </source>
</reference>
<dbReference type="PANTHER" id="PTHR37451:SF1">
    <property type="entry name" value="MARVEL DOMAIN-CONTAINING PROTEIN"/>
    <property type="match status" value="1"/>
</dbReference>
<evidence type="ECO:0000313" key="4">
    <source>
        <dbReference type="Proteomes" id="UP000244309"/>
    </source>
</evidence>
<keyword evidence="2" id="KW-0812">Transmembrane</keyword>
<evidence type="ECO:0000313" key="3">
    <source>
        <dbReference type="EMBL" id="PVH20523.1"/>
    </source>
</evidence>
<keyword evidence="4" id="KW-1185">Reference proteome</keyword>
<gene>
    <name evidence="3" type="ORF">CXQ85_002317</name>
</gene>
<dbReference type="GO" id="GO:0016020">
    <property type="term" value="C:membrane"/>
    <property type="evidence" value="ECO:0007669"/>
    <property type="project" value="UniProtKB-SubCell"/>
</dbReference>
<dbReference type="GeneID" id="37007648"/>
<feature type="compositionally biased region" description="Low complexity" evidence="1">
    <location>
        <begin position="187"/>
        <end position="197"/>
    </location>
</feature>
<dbReference type="PANTHER" id="PTHR37451">
    <property type="entry name" value="MARVEL DOMAIN"/>
    <property type="match status" value="1"/>
</dbReference>
<dbReference type="RefSeq" id="XP_025341463.1">
    <property type="nucleotide sequence ID" value="XM_025485998.1"/>
</dbReference>
<organism evidence="3 4">
    <name type="scientific">Candidozyma haemuli</name>
    <dbReference type="NCBI Taxonomy" id="45357"/>
    <lineage>
        <taxon>Eukaryota</taxon>
        <taxon>Fungi</taxon>
        <taxon>Dikarya</taxon>
        <taxon>Ascomycota</taxon>
        <taxon>Saccharomycotina</taxon>
        <taxon>Pichiomycetes</taxon>
        <taxon>Metschnikowiaceae</taxon>
        <taxon>Candidozyma</taxon>
    </lineage>
</organism>
<dbReference type="STRING" id="45357.A0A2V1ATB3"/>
<evidence type="ECO:0000256" key="2">
    <source>
        <dbReference type="SAM" id="Phobius"/>
    </source>
</evidence>
<dbReference type="OrthoDB" id="4085387at2759"/>
<proteinExistence type="predicted"/>
<feature type="transmembrane region" description="Helical" evidence="2">
    <location>
        <begin position="70"/>
        <end position="93"/>
    </location>
</feature>
<comment type="caution">
    <text evidence="3">The sequence shown here is derived from an EMBL/GenBank/DDBJ whole genome shotgun (WGS) entry which is preliminary data.</text>
</comment>
<sequence>MALMNLGFKTTVGLGLRAALIIFSFCLFICSCVTLGKLDFWEDRAGVSLVTSLLGFIYYIPTVLPFTVRYFSPAIVLAGDIWMVIWWIIALGVMGDRFGSDLTCKWVTGDYKTGCQAGKGALAFSVLGFVTSLATVAIIGYFTVYQSYKDGGKQGLLQKGSLANGAVFLDGSAAPSTAPADVEDIEAGAGAASSGQEEAIDQKDVESQPTEHSPVASRHSEDLATATK</sequence>
<dbReference type="AlphaFoldDB" id="A0A2V1ATB3"/>
<evidence type="ECO:0000256" key="1">
    <source>
        <dbReference type="SAM" id="MobiDB-lite"/>
    </source>
</evidence>
<name>A0A2V1ATB3_9ASCO</name>
<accession>A0A2V1ATB3</accession>
<feature type="transmembrane region" description="Helical" evidence="2">
    <location>
        <begin position="12"/>
        <end position="33"/>
    </location>
</feature>
<feature type="transmembrane region" description="Helical" evidence="2">
    <location>
        <begin position="121"/>
        <end position="144"/>
    </location>
</feature>
<feature type="transmembrane region" description="Helical" evidence="2">
    <location>
        <begin position="45"/>
        <end position="64"/>
    </location>
</feature>
<dbReference type="EMBL" id="PKFO01000003">
    <property type="protein sequence ID" value="PVH20523.1"/>
    <property type="molecule type" value="Genomic_DNA"/>
</dbReference>
<protein>
    <recommendedName>
        <fullName evidence="5">MARVEL domain-containing protein</fullName>
    </recommendedName>
</protein>
<keyword evidence="2" id="KW-1133">Transmembrane helix</keyword>